<sequence>MSIINNIIYKYSKNLKILMRREIAVATISGLAFLDLLTTVYGISLGYVEENPFLHLFSGNFLALGTVMSLLKIFTLALSYFELKRGKYLIVFAVCGLFLYAVVSNFMLIFG</sequence>
<feature type="transmembrane region" description="Helical" evidence="1">
    <location>
        <begin position="60"/>
        <end position="81"/>
    </location>
</feature>
<name>A0A031LIT7_9CREN</name>
<comment type="caution">
    <text evidence="2">The sequence shown here is derived from an EMBL/GenBank/DDBJ whole genome shotgun (WGS) entry which is preliminary data.</text>
</comment>
<dbReference type="AlphaFoldDB" id="A0A031LIT7"/>
<reference evidence="2 3" key="1">
    <citation type="submission" date="2014-03" db="EMBL/GenBank/DDBJ databases">
        <title>Draft genome sequence of the novel thermoacidophilic archaea Acidianus copahuensis ALE1 strain, isolated from Copahue volcanic area in Neuquen Argentina.</title>
        <authorList>
            <person name="Urbieta M.S."/>
            <person name="Rascovan N."/>
            <person name="Castro C."/>
            <person name="Revale S."/>
            <person name="Giaveno M.A."/>
            <person name="Vazquez M.P."/>
            <person name="Donati E.R."/>
        </authorList>
    </citation>
    <scope>NUCLEOTIDE SEQUENCE [LARGE SCALE GENOMIC DNA]</scope>
    <source>
        <strain evidence="2 3">ALE1</strain>
    </source>
</reference>
<evidence type="ECO:0000313" key="2">
    <source>
        <dbReference type="EMBL" id="EZQ02052.1"/>
    </source>
</evidence>
<feature type="transmembrane region" description="Helical" evidence="1">
    <location>
        <begin position="88"/>
        <end position="110"/>
    </location>
</feature>
<dbReference type="Proteomes" id="UP000024332">
    <property type="component" value="Unassembled WGS sequence"/>
</dbReference>
<protein>
    <submittedName>
        <fullName evidence="2">Uncharacterized protein</fullName>
    </submittedName>
</protein>
<dbReference type="EMBL" id="JFZT01000057">
    <property type="protein sequence ID" value="EZQ02052.1"/>
    <property type="molecule type" value="Genomic_DNA"/>
</dbReference>
<feature type="transmembrane region" description="Helical" evidence="1">
    <location>
        <begin position="23"/>
        <end position="48"/>
    </location>
</feature>
<evidence type="ECO:0000256" key="1">
    <source>
        <dbReference type="SAM" id="Phobius"/>
    </source>
</evidence>
<keyword evidence="1" id="KW-0812">Transmembrane</keyword>
<keyword evidence="1" id="KW-0472">Membrane</keyword>
<evidence type="ECO:0000313" key="3">
    <source>
        <dbReference type="Proteomes" id="UP000024332"/>
    </source>
</evidence>
<keyword evidence="1" id="KW-1133">Transmembrane helix</keyword>
<keyword evidence="3" id="KW-1185">Reference proteome</keyword>
<accession>A0A031LIT7</accession>
<proteinExistence type="predicted"/>
<organism evidence="2 3">
    <name type="scientific">Candidatus Acidianus copahuensis</name>
    <dbReference type="NCBI Taxonomy" id="1160895"/>
    <lineage>
        <taxon>Archaea</taxon>
        <taxon>Thermoproteota</taxon>
        <taxon>Thermoprotei</taxon>
        <taxon>Sulfolobales</taxon>
        <taxon>Sulfolobaceae</taxon>
        <taxon>Acidianus</taxon>
    </lineage>
</organism>
<gene>
    <name evidence="2" type="ORF">CM19_11315</name>
</gene>